<name>A0A1E5PG08_9ACTN</name>
<keyword evidence="2" id="KW-1185">Reference proteome</keyword>
<reference evidence="1 2" key="1">
    <citation type="submission" date="2016-08" db="EMBL/GenBank/DDBJ databases">
        <title>Complete genome sequence of Streptomyces agglomeratus strain 6-3-2, a novel anti-MRSA actinomycete isolated from Wuli of Tebit, China.</title>
        <authorList>
            <person name="Chen X."/>
        </authorList>
    </citation>
    <scope>NUCLEOTIDE SEQUENCE [LARGE SCALE GENOMIC DNA]</scope>
    <source>
        <strain evidence="1 2">6-3-2</strain>
    </source>
</reference>
<dbReference type="EMBL" id="MEHJ01000001">
    <property type="protein sequence ID" value="OEJ28467.1"/>
    <property type="molecule type" value="Genomic_DNA"/>
</dbReference>
<gene>
    <name evidence="1" type="ORF">AS594_32270</name>
</gene>
<evidence type="ECO:0000313" key="2">
    <source>
        <dbReference type="Proteomes" id="UP000095759"/>
    </source>
</evidence>
<comment type="caution">
    <text evidence="1">The sequence shown here is derived from an EMBL/GenBank/DDBJ whole genome shotgun (WGS) entry which is preliminary data.</text>
</comment>
<proteinExistence type="predicted"/>
<protein>
    <submittedName>
        <fullName evidence="1">Uncharacterized protein</fullName>
    </submittedName>
</protein>
<sequence length="75" mass="8224">MYEMRAEPTIGKGELIWHVIHKDVTASTLCGRSLMPDSPAALLAQIEAAAERYCSSCMTAFSSAFSSAVQHHVRR</sequence>
<accession>A0A1E5PG08</accession>
<dbReference type="OrthoDB" id="4237848at2"/>
<organism evidence="1 2">
    <name type="scientific">Streptomyces agglomeratus</name>
    <dbReference type="NCBI Taxonomy" id="285458"/>
    <lineage>
        <taxon>Bacteria</taxon>
        <taxon>Bacillati</taxon>
        <taxon>Actinomycetota</taxon>
        <taxon>Actinomycetes</taxon>
        <taxon>Kitasatosporales</taxon>
        <taxon>Streptomycetaceae</taxon>
        <taxon>Streptomyces</taxon>
    </lineage>
</organism>
<dbReference type="Proteomes" id="UP000095759">
    <property type="component" value="Unassembled WGS sequence"/>
</dbReference>
<evidence type="ECO:0000313" key="1">
    <source>
        <dbReference type="EMBL" id="OEJ28467.1"/>
    </source>
</evidence>
<dbReference type="AlphaFoldDB" id="A0A1E5PG08"/>
<dbReference type="RefSeq" id="WP_069775169.1">
    <property type="nucleotide sequence ID" value="NZ_MEHJ01000001.1"/>
</dbReference>